<dbReference type="AlphaFoldDB" id="A0A4U5LX30"/>
<reference evidence="2 3" key="1">
    <citation type="journal article" date="2015" name="Genome Biol.">
        <title>Comparative genomics of Steinernema reveals deeply conserved gene regulatory networks.</title>
        <authorList>
            <person name="Dillman A.R."/>
            <person name="Macchietto M."/>
            <person name="Porter C.F."/>
            <person name="Rogers A."/>
            <person name="Williams B."/>
            <person name="Antoshechkin I."/>
            <person name="Lee M.M."/>
            <person name="Goodwin Z."/>
            <person name="Lu X."/>
            <person name="Lewis E.E."/>
            <person name="Goodrich-Blair H."/>
            <person name="Stock S.P."/>
            <person name="Adams B.J."/>
            <person name="Sternberg P.W."/>
            <person name="Mortazavi A."/>
        </authorList>
    </citation>
    <scope>NUCLEOTIDE SEQUENCE [LARGE SCALE GENOMIC DNA]</scope>
    <source>
        <strain evidence="2 3">ALL</strain>
    </source>
</reference>
<reference evidence="2 3" key="2">
    <citation type="journal article" date="2019" name="G3 (Bethesda)">
        <title>Hybrid Assembly of the Genome of the Entomopathogenic Nematode Steinernema carpocapsae Identifies the X-Chromosome.</title>
        <authorList>
            <person name="Serra L."/>
            <person name="Macchietto M."/>
            <person name="Macias-Munoz A."/>
            <person name="McGill C.J."/>
            <person name="Rodriguez I.M."/>
            <person name="Rodriguez B."/>
            <person name="Murad R."/>
            <person name="Mortazavi A."/>
        </authorList>
    </citation>
    <scope>NUCLEOTIDE SEQUENCE [LARGE SCALE GENOMIC DNA]</scope>
    <source>
        <strain evidence="2 3">ALL</strain>
    </source>
</reference>
<feature type="chain" id="PRO_5020650257" description="Domain of unknown function DB domain-containing protein" evidence="1">
    <location>
        <begin position="17"/>
        <end position="143"/>
    </location>
</feature>
<accession>A0A4U5LX30</accession>
<dbReference type="PANTHER" id="PTHR37979:SF1">
    <property type="entry name" value="PROTEIN HER-1"/>
    <property type="match status" value="1"/>
</dbReference>
<feature type="signal peptide" evidence="1">
    <location>
        <begin position="1"/>
        <end position="16"/>
    </location>
</feature>
<evidence type="ECO:0000256" key="1">
    <source>
        <dbReference type="SAM" id="SignalP"/>
    </source>
</evidence>
<dbReference type="OrthoDB" id="5772135at2759"/>
<dbReference type="Gene3D" id="1.10.150.360">
    <property type="match status" value="1"/>
</dbReference>
<dbReference type="EMBL" id="AZBU02000011">
    <property type="protein sequence ID" value="TKR60752.1"/>
    <property type="molecule type" value="Genomic_DNA"/>
</dbReference>
<protein>
    <recommendedName>
        <fullName evidence="4">Domain of unknown function DB domain-containing protein</fullName>
    </recommendedName>
</protein>
<dbReference type="InterPro" id="IPR043108">
    <property type="entry name" value="Her-1_C"/>
</dbReference>
<keyword evidence="1" id="KW-0732">Signal</keyword>
<sequence>MLKILLLLDFVILSLAGKTANLDSEQVAEKCCGAKAAECCKKAIDFHNPIKCRELSLNQHVDAMLCVQREIHGVEDLKKLSVNDFNCCEIFAENDNDEENVCQHRCLRALQSPSLPASWKLDRINRCRMNLGDLPSLPASTVA</sequence>
<comment type="caution">
    <text evidence="2">The sequence shown here is derived from an EMBL/GenBank/DDBJ whole genome shotgun (WGS) entry which is preliminary data.</text>
</comment>
<gene>
    <name evidence="2" type="ORF">L596_027949</name>
</gene>
<dbReference type="Proteomes" id="UP000298663">
    <property type="component" value="Unassembled WGS sequence"/>
</dbReference>
<dbReference type="Pfam" id="PF09232">
    <property type="entry name" value="Caenor_Her-1"/>
    <property type="match status" value="1"/>
</dbReference>
<evidence type="ECO:0008006" key="4">
    <source>
        <dbReference type="Google" id="ProtNLM"/>
    </source>
</evidence>
<proteinExistence type="predicted"/>
<evidence type="ECO:0000313" key="2">
    <source>
        <dbReference type="EMBL" id="TKR60752.1"/>
    </source>
</evidence>
<dbReference type="InterPro" id="IPR036341">
    <property type="entry name" value="Her-1_sf"/>
</dbReference>
<dbReference type="Gene3D" id="1.10.150.370">
    <property type="entry name" value="Caenorhabditis elegans Her-1, C-terminal domain"/>
    <property type="match status" value="1"/>
</dbReference>
<dbReference type="PANTHER" id="PTHR37979">
    <property type="entry name" value="PROTEIN HER-1"/>
    <property type="match status" value="1"/>
</dbReference>
<dbReference type="InterPro" id="IPR015313">
    <property type="entry name" value="Her-1"/>
</dbReference>
<keyword evidence="3" id="KW-1185">Reference proteome</keyword>
<dbReference type="SUPFAM" id="SSF110014">
    <property type="entry name" value="Her-1"/>
    <property type="match status" value="1"/>
</dbReference>
<organism evidence="2 3">
    <name type="scientific">Steinernema carpocapsae</name>
    <name type="common">Entomopathogenic nematode</name>
    <dbReference type="NCBI Taxonomy" id="34508"/>
    <lineage>
        <taxon>Eukaryota</taxon>
        <taxon>Metazoa</taxon>
        <taxon>Ecdysozoa</taxon>
        <taxon>Nematoda</taxon>
        <taxon>Chromadorea</taxon>
        <taxon>Rhabditida</taxon>
        <taxon>Tylenchina</taxon>
        <taxon>Panagrolaimomorpha</taxon>
        <taxon>Strongyloidoidea</taxon>
        <taxon>Steinernematidae</taxon>
        <taxon>Steinernema</taxon>
    </lineage>
</organism>
<evidence type="ECO:0000313" key="3">
    <source>
        <dbReference type="Proteomes" id="UP000298663"/>
    </source>
</evidence>
<name>A0A4U5LX30_STECR</name>